<comment type="caution">
    <text evidence="1">The sequence shown here is derived from an EMBL/GenBank/DDBJ whole genome shotgun (WGS) entry which is preliminary data.</text>
</comment>
<organism evidence="1 2">
    <name type="scientific">Vibrio chanodichtyis</name>
    <dbReference type="NCBI Taxonomy" id="3027932"/>
    <lineage>
        <taxon>Bacteria</taxon>
        <taxon>Pseudomonadati</taxon>
        <taxon>Pseudomonadota</taxon>
        <taxon>Gammaproteobacteria</taxon>
        <taxon>Vibrionales</taxon>
        <taxon>Vibrionaceae</taxon>
        <taxon>Vibrio</taxon>
    </lineage>
</organism>
<evidence type="ECO:0000313" key="2">
    <source>
        <dbReference type="Proteomes" id="UP001216189"/>
    </source>
</evidence>
<proteinExistence type="predicted"/>
<dbReference type="Pfam" id="PF11225">
    <property type="entry name" value="DUF3024"/>
    <property type="match status" value="1"/>
</dbReference>
<keyword evidence="2" id="KW-1185">Reference proteome</keyword>
<dbReference type="Proteomes" id="UP001216189">
    <property type="component" value="Unassembled WGS sequence"/>
</dbReference>
<protein>
    <submittedName>
        <fullName evidence="1">DUF3024 domain-containing protein</fullName>
    </submittedName>
</protein>
<accession>A0ABT5UXF6</accession>
<dbReference type="InterPro" id="IPR021388">
    <property type="entry name" value="DUF3024"/>
</dbReference>
<evidence type="ECO:0000313" key="1">
    <source>
        <dbReference type="EMBL" id="MDE1514024.1"/>
    </source>
</evidence>
<gene>
    <name evidence="1" type="ORF">PUN32_03215</name>
</gene>
<dbReference type="EMBL" id="JARBFT010000002">
    <property type="protein sequence ID" value="MDE1514024.1"/>
    <property type="molecule type" value="Genomic_DNA"/>
</dbReference>
<sequence length="118" mass="13910">MIVHLQQKQLERRAELLCNYRNQSLPAELGKASFEVIDHGVQFIWCHYKLDSTQCDYQSLVAKIIWQPESNQWELYAYDSDAAVGDEPWIPYPFLARSHDLTAMIREVEKDPKSYFWG</sequence>
<dbReference type="RefSeq" id="WP_166015289.1">
    <property type="nucleotide sequence ID" value="NZ_JARBFT010000002.1"/>
</dbReference>
<name>A0ABT5UXF6_9VIBR</name>
<reference evidence="1 2" key="1">
    <citation type="submission" date="2023-02" db="EMBL/GenBank/DDBJ databases">
        <title>Vibrio intestini sp. nov., a close relative of Vibrio cholerae isolated from the intestine of Healthy Culter dabryi.</title>
        <authorList>
            <person name="Wu N."/>
        </authorList>
    </citation>
    <scope>NUCLEOTIDE SEQUENCE [LARGE SCALE GENOMIC DNA]</scope>
    <source>
        <strain evidence="1 2">DSL-7</strain>
    </source>
</reference>